<dbReference type="Proteomes" id="UP000053237">
    <property type="component" value="Unassembled WGS sequence"/>
</dbReference>
<comment type="caution">
    <text evidence="2">The sequence shown here is derived from an EMBL/GenBank/DDBJ whole genome shotgun (WGS) entry which is preliminary data.</text>
</comment>
<dbReference type="OrthoDB" id="76789at2759"/>
<accession>A0A024GNR2</accession>
<evidence type="ECO:0000313" key="3">
    <source>
        <dbReference type="Proteomes" id="UP000053237"/>
    </source>
</evidence>
<dbReference type="AlphaFoldDB" id="A0A024GNR2"/>
<organism evidence="2 3">
    <name type="scientific">Albugo candida</name>
    <dbReference type="NCBI Taxonomy" id="65357"/>
    <lineage>
        <taxon>Eukaryota</taxon>
        <taxon>Sar</taxon>
        <taxon>Stramenopiles</taxon>
        <taxon>Oomycota</taxon>
        <taxon>Peronosporomycetes</taxon>
        <taxon>Albuginales</taxon>
        <taxon>Albuginaceae</taxon>
        <taxon>Albugo</taxon>
    </lineage>
</organism>
<evidence type="ECO:0000313" key="2">
    <source>
        <dbReference type="EMBL" id="CCI48524.1"/>
    </source>
</evidence>
<reference evidence="2 3" key="1">
    <citation type="submission" date="2012-05" db="EMBL/GenBank/DDBJ databases">
        <title>Recombination and specialization in a pathogen metapopulation.</title>
        <authorList>
            <person name="Gardiner A."/>
            <person name="Kemen E."/>
            <person name="Schultz-Larsen T."/>
            <person name="MacLean D."/>
            <person name="Van Oosterhout C."/>
            <person name="Jones J.D.G."/>
        </authorList>
    </citation>
    <scope>NUCLEOTIDE SEQUENCE [LARGE SCALE GENOMIC DNA]</scope>
    <source>
        <strain evidence="2 3">Ac Nc2</strain>
    </source>
</reference>
<protein>
    <submittedName>
        <fullName evidence="2">Uncharacterized protein</fullName>
    </submittedName>
</protein>
<feature type="region of interest" description="Disordered" evidence="1">
    <location>
        <begin position="28"/>
        <end position="69"/>
    </location>
</feature>
<dbReference type="EMBL" id="CAIX01000231">
    <property type="protein sequence ID" value="CCI48524.1"/>
    <property type="molecule type" value="Genomic_DNA"/>
</dbReference>
<dbReference type="InParanoid" id="A0A024GNR2"/>
<feature type="compositionally biased region" description="Basic and acidic residues" evidence="1">
    <location>
        <begin position="46"/>
        <end position="59"/>
    </location>
</feature>
<evidence type="ECO:0000256" key="1">
    <source>
        <dbReference type="SAM" id="MobiDB-lite"/>
    </source>
</evidence>
<proteinExistence type="predicted"/>
<name>A0A024GNR2_9STRA</name>
<sequence>MSRESSDDEAPHVVSKVAAKEEALAQRRVEKNAIRSNNKRKRISRKRLESKSDEQERNNDTAQPTTLPDDVIKALANHEDQAQNEQEPSVPIKVVHKQDKVKKIRQFGSIRVEKLSHSTTPNYQISAAALAFSKQKMAPCRRRMNLIRGHDAYFRKY</sequence>
<gene>
    <name evidence="2" type="ORF">BN9_096620</name>
</gene>
<keyword evidence="3" id="KW-1185">Reference proteome</keyword>